<protein>
    <recommendedName>
        <fullName evidence="1">FAS1-like dehydratase domain-containing protein</fullName>
    </recommendedName>
</protein>
<organism evidence="2 3">
    <name type="scientific">Sphingobium fuliginis ATCC 27551</name>
    <dbReference type="NCBI Taxonomy" id="1208342"/>
    <lineage>
        <taxon>Bacteria</taxon>
        <taxon>Pseudomonadati</taxon>
        <taxon>Pseudomonadota</taxon>
        <taxon>Alphaproteobacteria</taxon>
        <taxon>Sphingomonadales</taxon>
        <taxon>Sphingomonadaceae</taxon>
        <taxon>Sphingobium</taxon>
    </lineage>
</organism>
<dbReference type="KEGG" id="sufl:FIL70_14445"/>
<dbReference type="Gene3D" id="3.10.129.10">
    <property type="entry name" value="Hotdog Thioesterase"/>
    <property type="match status" value="1"/>
</dbReference>
<evidence type="ECO:0000259" key="1">
    <source>
        <dbReference type="Pfam" id="PF13452"/>
    </source>
</evidence>
<dbReference type="GO" id="GO:0019171">
    <property type="term" value="F:(3R)-hydroxyacyl-[acyl-carrier-protein] dehydratase activity"/>
    <property type="evidence" value="ECO:0007669"/>
    <property type="project" value="TreeGrafter"/>
</dbReference>
<dbReference type="PANTHER" id="PTHR28152">
    <property type="entry name" value="HYDROXYACYL-THIOESTER DEHYDRATASE TYPE 2, MITOCHONDRIAL"/>
    <property type="match status" value="1"/>
</dbReference>
<dbReference type="EMBL" id="CP041016">
    <property type="protein sequence ID" value="QDC39216.1"/>
    <property type="molecule type" value="Genomic_DNA"/>
</dbReference>
<dbReference type="InterPro" id="IPR052741">
    <property type="entry name" value="Mitochondrial_HTD2"/>
</dbReference>
<dbReference type="Proteomes" id="UP000311469">
    <property type="component" value="Chromosome cSF1"/>
</dbReference>
<evidence type="ECO:0000313" key="3">
    <source>
        <dbReference type="Proteomes" id="UP000311469"/>
    </source>
</evidence>
<dbReference type="AlphaFoldDB" id="A0A5B8CLA4"/>
<dbReference type="InterPro" id="IPR039569">
    <property type="entry name" value="FAS1-like_DH_region"/>
</dbReference>
<reference evidence="2 3" key="1">
    <citation type="submission" date="2019-06" db="EMBL/GenBank/DDBJ databases">
        <title>Genome organization and adaptive potential of archetypical organophosphate degarding Sphingobium fuliginis ATCC 27551.</title>
        <authorList>
            <person name="Sarwar A."/>
            <person name="Parthasarathy S."/>
            <person name="Singh C."/>
            <person name="Siddavattam D."/>
        </authorList>
    </citation>
    <scope>NUCLEOTIDE SEQUENCE [LARGE SCALE GENOMIC DNA]</scope>
    <source>
        <strain evidence="2 3">ATCC 27551</strain>
    </source>
</reference>
<sequence length="281" mass="31465">MGSVSAAQIEEWQSFLGRNTEDCQLLDRMSLRRFLAVLGEDDDVVASEVPEMAHWAYFLPFTRNNEIGPDGHVMRGGFLPPISLPRRMFASGSTRFLAPLQLDRDATCRNAIIGIKHKTGRTGDLVFVEVERTFEQEGSLRLVERQTLVYREAGGQTPAPQLRDTGHEDALVWQPGPVDLFRFSAVTFNGHRIHYDSAYARDEEGYPDLVVHGPFTASMLCRAMVRAAPEQSLETFAFRAKAPLFVNQPIRLHVVRDGCTVKACAIRQDGEHAMTAEGSFR</sequence>
<dbReference type="SUPFAM" id="SSF54637">
    <property type="entry name" value="Thioesterase/thiol ester dehydrase-isomerase"/>
    <property type="match status" value="2"/>
</dbReference>
<proteinExistence type="predicted"/>
<dbReference type="InterPro" id="IPR029069">
    <property type="entry name" value="HotDog_dom_sf"/>
</dbReference>
<name>A0A5B8CLA4_SPHSA</name>
<dbReference type="Pfam" id="PF13452">
    <property type="entry name" value="FAS1_DH_region"/>
    <property type="match status" value="1"/>
</dbReference>
<gene>
    <name evidence="2" type="ORF">FIL70_14445</name>
</gene>
<evidence type="ECO:0000313" key="2">
    <source>
        <dbReference type="EMBL" id="QDC39216.1"/>
    </source>
</evidence>
<dbReference type="PANTHER" id="PTHR28152:SF1">
    <property type="entry name" value="HYDROXYACYL-THIOESTER DEHYDRATASE TYPE 2, MITOCHONDRIAL"/>
    <property type="match status" value="1"/>
</dbReference>
<feature type="domain" description="FAS1-like dehydratase" evidence="1">
    <location>
        <begin position="25"/>
        <end position="138"/>
    </location>
</feature>
<accession>A0A5B8CLA4</accession>